<reference evidence="1 2" key="1">
    <citation type="submission" date="2014-03" db="EMBL/GenBank/DDBJ databases">
        <title>Complete genome sequence of the Radio-Resistant Rubrobacter radiotolerans RSPS-4.</title>
        <authorList>
            <person name="Egas C.C."/>
            <person name="Barroso C.C."/>
            <person name="Froufe H.J.C."/>
            <person name="Pacheco J.J."/>
            <person name="Albuquerque L.L."/>
            <person name="da Costa M.M.S."/>
        </authorList>
    </citation>
    <scope>NUCLEOTIDE SEQUENCE [LARGE SCALE GENOMIC DNA]</scope>
    <source>
        <strain evidence="1 2">RSPS-4</strain>
        <plasmid evidence="1 2">1</plasmid>
    </source>
</reference>
<geneLocation type="plasmid" evidence="1">
    <name>1</name>
</geneLocation>
<dbReference type="AlphaFoldDB" id="A0A023X7H0"/>
<keyword evidence="1" id="KW-0614">Plasmid</keyword>
<dbReference type="KEGG" id="rrd:RradSPS_2863"/>
<organism evidence="1 2">
    <name type="scientific">Rubrobacter radiotolerans</name>
    <name type="common">Arthrobacter radiotolerans</name>
    <dbReference type="NCBI Taxonomy" id="42256"/>
    <lineage>
        <taxon>Bacteria</taxon>
        <taxon>Bacillati</taxon>
        <taxon>Actinomycetota</taxon>
        <taxon>Rubrobacteria</taxon>
        <taxon>Rubrobacterales</taxon>
        <taxon>Rubrobacteraceae</taxon>
        <taxon>Rubrobacter</taxon>
    </lineage>
</organism>
<evidence type="ECO:0000313" key="2">
    <source>
        <dbReference type="Proteomes" id="UP000025229"/>
    </source>
</evidence>
<keyword evidence="2" id="KW-1185">Reference proteome</keyword>
<proteinExistence type="predicted"/>
<gene>
    <name evidence="1" type="ORF">RradSPS_2863</name>
</gene>
<dbReference type="HOGENOM" id="CLU_3332548_0_0_11"/>
<sequence length="38" mass="3907">MGNVVAELSTSLDGFIAGPTGGDGGLHDWVFEGRCPLM</sequence>
<protein>
    <submittedName>
        <fullName evidence="1">Uncharacterized protein</fullName>
    </submittedName>
</protein>
<dbReference type="Proteomes" id="UP000025229">
    <property type="component" value="Plasmid 1"/>
</dbReference>
<name>A0A023X7H0_RUBRA</name>
<accession>A0A023X7H0</accession>
<dbReference type="EMBL" id="CP007515">
    <property type="protein sequence ID" value="AHY48146.1"/>
    <property type="molecule type" value="Genomic_DNA"/>
</dbReference>
<evidence type="ECO:0000313" key="1">
    <source>
        <dbReference type="EMBL" id="AHY48146.1"/>
    </source>
</evidence>